<feature type="domain" description="DUF7788" evidence="1">
    <location>
        <begin position="384"/>
        <end position="591"/>
    </location>
</feature>
<accession>A0A6C0I510</accession>
<sequence length="621" mass="70669">MEFIAALDQHAPLRTGENGHSEYGSANDLESKIVQFDFQCVRSAVTDDNNRLEEQWRSLLSAVTPATEGNREYREMIYRMIGRTRDVHRGKGEYSIAYMMIWFLYPFNPMLATYALRSFVCTVSPSPSPSFKEEEGEGKEDIPYGSWKDIKYFCNYARSKGADTDHPLIQYAIQLMNDQLREDNNNLLTGSGSVSLCGKWAPRQSSNKFGWLTPLLAYNYYPEYLATAKTDESIRRAQSKCLTEFRKVCANLNKFLDTIQIKQCAQAPSWRTIDHAKTTSITMMKQGKALLNESPKRKIRVKQDPAFQLEKKEDRNQCASNLKAYIQEQKEGKKELKGGNVSLEQFSKKVVDKQSTLSATEVDMINSQWRDNRNKKNGRSLGKMIAMVDSSGSMDGDPYYAALALGCRVAEESELGKRVMTFASRPKWINMEDCETFTDMAERISNNRGYAGTSTNFYKALKMILDVIEEKKLSSEQVEGMVLAIFSDMQINECLYIESGGEAEAGYIPDFVLNEERMAEARAGWQTMYKEIELQYAEVGMRLHGSPLTPPHILFWNLRKTNGFPALTRQENCSMMSGYDPATLNEFCDLGVEALQNMTPWNMCVKALMNPRYDKLAAYVV</sequence>
<dbReference type="InterPro" id="IPR036465">
    <property type="entry name" value="vWFA_dom_sf"/>
</dbReference>
<dbReference type="InterPro" id="IPR011205">
    <property type="entry name" value="UCP015417_vWA"/>
</dbReference>
<dbReference type="PANTHER" id="PTHR31373:SF27">
    <property type="entry name" value="TROVE DOMAIN-CONTAINING PROTEIN"/>
    <property type="match status" value="1"/>
</dbReference>
<proteinExistence type="predicted"/>
<dbReference type="InterPro" id="IPR056690">
    <property type="entry name" value="DUF7788"/>
</dbReference>
<dbReference type="EMBL" id="MN740089">
    <property type="protein sequence ID" value="QHT87457.1"/>
    <property type="molecule type" value="Genomic_DNA"/>
</dbReference>
<dbReference type="SUPFAM" id="SSF53300">
    <property type="entry name" value="vWA-like"/>
    <property type="match status" value="1"/>
</dbReference>
<dbReference type="CDD" id="cd00198">
    <property type="entry name" value="vWFA"/>
    <property type="match status" value="1"/>
</dbReference>
<dbReference type="PANTHER" id="PTHR31373">
    <property type="entry name" value="OS06G0652100 PROTEIN"/>
    <property type="match status" value="1"/>
</dbReference>
<evidence type="ECO:0000259" key="1">
    <source>
        <dbReference type="Pfam" id="PF25043"/>
    </source>
</evidence>
<name>A0A6C0I510_9ZZZZ</name>
<protein>
    <recommendedName>
        <fullName evidence="1">DUF7788 domain-containing protein</fullName>
    </recommendedName>
</protein>
<evidence type="ECO:0000313" key="2">
    <source>
        <dbReference type="EMBL" id="QHT87457.1"/>
    </source>
</evidence>
<organism evidence="2">
    <name type="scientific">viral metagenome</name>
    <dbReference type="NCBI Taxonomy" id="1070528"/>
    <lineage>
        <taxon>unclassified sequences</taxon>
        <taxon>metagenomes</taxon>
        <taxon>organismal metagenomes</taxon>
    </lineage>
</organism>
<dbReference type="AlphaFoldDB" id="A0A6C0I510"/>
<reference evidence="2" key="1">
    <citation type="journal article" date="2020" name="Nature">
        <title>Giant virus diversity and host interactions through global metagenomics.</title>
        <authorList>
            <person name="Schulz F."/>
            <person name="Roux S."/>
            <person name="Paez-Espino D."/>
            <person name="Jungbluth S."/>
            <person name="Walsh D.A."/>
            <person name="Denef V.J."/>
            <person name="McMahon K.D."/>
            <person name="Konstantinidis K.T."/>
            <person name="Eloe-Fadrosh E.A."/>
            <person name="Kyrpides N.C."/>
            <person name="Woyke T."/>
        </authorList>
    </citation>
    <scope>NUCLEOTIDE SEQUENCE</scope>
    <source>
        <strain evidence="2">GVMAG-M-3300023184-190</strain>
    </source>
</reference>
<dbReference type="Pfam" id="PF25043">
    <property type="entry name" value="DUF7788"/>
    <property type="match status" value="1"/>
</dbReference>